<feature type="transmembrane region" description="Helical" evidence="8">
    <location>
        <begin position="356"/>
        <end position="382"/>
    </location>
</feature>
<keyword evidence="6 8" id="KW-1133">Transmembrane helix</keyword>
<feature type="transmembrane region" description="Helical" evidence="8">
    <location>
        <begin position="197"/>
        <end position="220"/>
    </location>
</feature>
<sequence length="469" mass="52502">MARKLHRELNNRHIQLIAIGGAIGTGLFLGSGQTISLTGPSLLFTYMIIGVVLFAFMRALGELLLSNTRFNSFVDIANEYLGPFGGFVIGWTYWLCWIVSSMSDLTAMGQYFAFWYPQVPNWITVLFIVLILISFNLLGARLFGELEFWFSIIKVVTIIAMVIVGLVLIFFSFKTHYGHASFTNLVSHGGMFPGGTFGFLMSFQIAVYSFIGIELIGVTAGETKDPEKTLPKAINNVPIRILLFYIGGLLVIMSVIPWNDIDPDSSPFVKLFTLIGIPFAAGIVNFVVLTAAASATNSGIYSNSRILFGLSQQGLGPKVLNKTNSHGVPYLSMLVSSIALLIAALLNYIFPNAIQLFIYVTTLSTVLFLVVWAMIIVAYIMYLKKHPEAHKNSKFKLIGGKPIAYIILAFFFFVFILLFFSDETRAAIYISPFWFIFLIFFYKKYKANAERLAEEQRQIDSGHFRYDNK</sequence>
<comment type="subcellular location">
    <subcellularLocation>
        <location evidence="1">Cell membrane</location>
        <topology evidence="1">Multi-pass membrane protein</topology>
    </subcellularLocation>
</comment>
<dbReference type="GO" id="GO:0055085">
    <property type="term" value="P:transmembrane transport"/>
    <property type="evidence" value="ECO:0007669"/>
    <property type="project" value="InterPro"/>
</dbReference>
<evidence type="ECO:0000259" key="9">
    <source>
        <dbReference type="Pfam" id="PF00324"/>
    </source>
</evidence>
<feature type="domain" description="Amino acid permease/ SLC12A" evidence="9">
    <location>
        <begin position="13"/>
        <end position="447"/>
    </location>
</feature>
<dbReference type="Pfam" id="PF00324">
    <property type="entry name" value="AA_permease"/>
    <property type="match status" value="1"/>
</dbReference>
<dbReference type="PANTHER" id="PTHR43495:SF2">
    <property type="entry name" value="D-SERINE_D-ALANINE_GLYCINE TRANSPORTER"/>
    <property type="match status" value="1"/>
</dbReference>
<evidence type="ECO:0000256" key="4">
    <source>
        <dbReference type="ARBA" id="ARBA00022692"/>
    </source>
</evidence>
<evidence type="ECO:0000313" key="10">
    <source>
        <dbReference type="EMBL" id="CDR27682.1"/>
    </source>
</evidence>
<keyword evidence="5" id="KW-0029">Amino-acid transport</keyword>
<evidence type="ECO:0000256" key="3">
    <source>
        <dbReference type="ARBA" id="ARBA00022475"/>
    </source>
</evidence>
<evidence type="ECO:0000256" key="1">
    <source>
        <dbReference type="ARBA" id="ARBA00004651"/>
    </source>
</evidence>
<feature type="transmembrane region" description="Helical" evidence="8">
    <location>
        <begin position="155"/>
        <end position="177"/>
    </location>
</feature>
<proteinExistence type="predicted"/>
<dbReference type="Gene3D" id="1.20.1740.10">
    <property type="entry name" value="Amino acid/polyamine transporter I"/>
    <property type="match status" value="1"/>
</dbReference>
<keyword evidence="3" id="KW-1003">Cell membrane</keyword>
<dbReference type="RefSeq" id="WP_047529825.1">
    <property type="nucleotide sequence ID" value="NZ_CCEH01000005.1"/>
</dbReference>
<reference evidence="10 11" key="1">
    <citation type="submission" date="2014-05" db="EMBL/GenBank/DDBJ databases">
        <authorList>
            <person name="Aslett A.Martin."/>
            <person name="De Silva Nishadi"/>
        </authorList>
    </citation>
    <scope>NUCLEOTIDE SEQUENCE [LARGE SCALE GENOMIC DNA]</scope>
</reference>
<keyword evidence="7 8" id="KW-0472">Membrane</keyword>
<evidence type="ECO:0000256" key="8">
    <source>
        <dbReference type="SAM" id="Phobius"/>
    </source>
</evidence>
<feature type="transmembrane region" description="Helical" evidence="8">
    <location>
        <begin position="403"/>
        <end position="420"/>
    </location>
</feature>
<keyword evidence="2" id="KW-0813">Transport</keyword>
<protein>
    <submittedName>
        <fullName evidence="10">D-serine/D-alanine/glycine transporter</fullName>
    </submittedName>
</protein>
<dbReference type="Proteomes" id="UP000044616">
    <property type="component" value="Unassembled WGS sequence"/>
</dbReference>
<feature type="transmembrane region" description="Helical" evidence="8">
    <location>
        <begin position="426"/>
        <end position="442"/>
    </location>
</feature>
<dbReference type="EMBL" id="CCEH01000005">
    <property type="protein sequence ID" value="CDR27682.1"/>
    <property type="molecule type" value="Genomic_DNA"/>
</dbReference>
<feature type="transmembrane region" description="Helical" evidence="8">
    <location>
        <begin position="80"/>
        <end position="102"/>
    </location>
</feature>
<dbReference type="PIRSF" id="PIRSF006060">
    <property type="entry name" value="AA_transporter"/>
    <property type="match status" value="1"/>
</dbReference>
<feature type="transmembrane region" description="Helical" evidence="8">
    <location>
        <begin position="12"/>
        <end position="30"/>
    </location>
</feature>
<dbReference type="InterPro" id="IPR004841">
    <property type="entry name" value="AA-permease/SLC12A_dom"/>
</dbReference>
<evidence type="ECO:0000256" key="5">
    <source>
        <dbReference type="ARBA" id="ARBA00022970"/>
    </source>
</evidence>
<name>A0A077UKT4_9STAP</name>
<feature type="transmembrane region" description="Helical" evidence="8">
    <location>
        <begin position="122"/>
        <end position="143"/>
    </location>
</feature>
<evidence type="ECO:0000313" key="11">
    <source>
        <dbReference type="Proteomes" id="UP000044616"/>
    </source>
</evidence>
<feature type="transmembrane region" description="Helical" evidence="8">
    <location>
        <begin position="328"/>
        <end position="350"/>
    </location>
</feature>
<evidence type="ECO:0000256" key="6">
    <source>
        <dbReference type="ARBA" id="ARBA00022989"/>
    </source>
</evidence>
<dbReference type="AlphaFoldDB" id="A0A077UKT4"/>
<dbReference type="GO" id="GO:0005886">
    <property type="term" value="C:plasma membrane"/>
    <property type="evidence" value="ECO:0007669"/>
    <property type="project" value="UniProtKB-SubCell"/>
</dbReference>
<feature type="transmembrane region" description="Helical" evidence="8">
    <location>
        <begin position="42"/>
        <end position="60"/>
    </location>
</feature>
<organism evidence="10 11">
    <name type="scientific">Staphylococcus schweitzeri</name>
    <dbReference type="NCBI Taxonomy" id="1654388"/>
    <lineage>
        <taxon>Bacteria</taxon>
        <taxon>Bacillati</taxon>
        <taxon>Bacillota</taxon>
        <taxon>Bacilli</taxon>
        <taxon>Bacillales</taxon>
        <taxon>Staphylococcaceae</taxon>
        <taxon>Staphylococcus</taxon>
    </lineage>
</organism>
<evidence type="ECO:0000256" key="7">
    <source>
        <dbReference type="ARBA" id="ARBA00023136"/>
    </source>
</evidence>
<dbReference type="GO" id="GO:0006865">
    <property type="term" value="P:amino acid transport"/>
    <property type="evidence" value="ECO:0007669"/>
    <property type="project" value="UniProtKB-KW"/>
</dbReference>
<accession>A0A077UKT4</accession>
<evidence type="ECO:0000256" key="2">
    <source>
        <dbReference type="ARBA" id="ARBA00022448"/>
    </source>
</evidence>
<dbReference type="FunFam" id="1.20.1740.10:FF:000001">
    <property type="entry name" value="Amino acid permease"/>
    <property type="match status" value="1"/>
</dbReference>
<dbReference type="PANTHER" id="PTHR43495">
    <property type="entry name" value="GABA PERMEASE"/>
    <property type="match status" value="1"/>
</dbReference>
<feature type="transmembrane region" description="Helical" evidence="8">
    <location>
        <begin position="271"/>
        <end position="295"/>
    </location>
</feature>
<gene>
    <name evidence="10" type="primary">cycA</name>
    <name evidence="10" type="ORF">ERS140147_00789</name>
</gene>
<keyword evidence="4 8" id="KW-0812">Transmembrane</keyword>
<feature type="transmembrane region" description="Helical" evidence="8">
    <location>
        <begin position="241"/>
        <end position="259"/>
    </location>
</feature>